<dbReference type="GO" id="GO:0015421">
    <property type="term" value="F:ABC-type oligopeptide transporter activity"/>
    <property type="evidence" value="ECO:0007669"/>
    <property type="project" value="TreeGrafter"/>
</dbReference>
<accession>A0A0B1S2S7</accession>
<evidence type="ECO:0000313" key="12">
    <source>
        <dbReference type="EMBL" id="KHJ79244.1"/>
    </source>
</evidence>
<evidence type="ECO:0000256" key="3">
    <source>
        <dbReference type="ARBA" id="ARBA00022448"/>
    </source>
</evidence>
<keyword evidence="5" id="KW-0547">Nucleotide-binding</keyword>
<dbReference type="InterPro" id="IPR003593">
    <property type="entry name" value="AAA+_ATPase"/>
</dbReference>
<evidence type="ECO:0000313" key="13">
    <source>
        <dbReference type="Proteomes" id="UP000053660"/>
    </source>
</evidence>
<evidence type="ECO:0000256" key="7">
    <source>
        <dbReference type="ARBA" id="ARBA00022856"/>
    </source>
</evidence>
<evidence type="ECO:0000256" key="1">
    <source>
        <dbReference type="ARBA" id="ARBA00004127"/>
    </source>
</evidence>
<evidence type="ECO:0000256" key="4">
    <source>
        <dbReference type="ARBA" id="ARBA00022692"/>
    </source>
</evidence>
<keyword evidence="3" id="KW-0813">Transport</keyword>
<keyword evidence="13" id="KW-1185">Reference proteome</keyword>
<evidence type="ECO:0000256" key="10">
    <source>
        <dbReference type="ARBA" id="ARBA00023136"/>
    </source>
</evidence>
<evidence type="ECO:0000256" key="8">
    <source>
        <dbReference type="ARBA" id="ARBA00022967"/>
    </source>
</evidence>
<dbReference type="OrthoDB" id="5848033at2759"/>
<dbReference type="EMBL" id="KN606089">
    <property type="protein sequence ID" value="KHJ79244.1"/>
    <property type="molecule type" value="Genomic_DNA"/>
</dbReference>
<keyword evidence="7" id="KW-0571">Peptide transport</keyword>
<gene>
    <name evidence="12" type="ORF">OESDEN_21115</name>
</gene>
<dbReference type="PROSITE" id="PS50893">
    <property type="entry name" value="ABC_TRANSPORTER_2"/>
    <property type="match status" value="1"/>
</dbReference>
<dbReference type="InterPro" id="IPR003439">
    <property type="entry name" value="ABC_transporter-like_ATP-bd"/>
</dbReference>
<dbReference type="GO" id="GO:0012505">
    <property type="term" value="C:endomembrane system"/>
    <property type="evidence" value="ECO:0007669"/>
    <property type="project" value="UniProtKB-SubCell"/>
</dbReference>
<evidence type="ECO:0000256" key="6">
    <source>
        <dbReference type="ARBA" id="ARBA00022840"/>
    </source>
</evidence>
<dbReference type="GO" id="GO:0016887">
    <property type="term" value="F:ATP hydrolysis activity"/>
    <property type="evidence" value="ECO:0007669"/>
    <property type="project" value="InterPro"/>
</dbReference>
<organism evidence="12 13">
    <name type="scientific">Oesophagostomum dentatum</name>
    <name type="common">Nodular worm</name>
    <dbReference type="NCBI Taxonomy" id="61180"/>
    <lineage>
        <taxon>Eukaryota</taxon>
        <taxon>Metazoa</taxon>
        <taxon>Ecdysozoa</taxon>
        <taxon>Nematoda</taxon>
        <taxon>Chromadorea</taxon>
        <taxon>Rhabditida</taxon>
        <taxon>Rhabditina</taxon>
        <taxon>Rhabditomorpha</taxon>
        <taxon>Strongyloidea</taxon>
        <taxon>Strongylidae</taxon>
        <taxon>Oesophagostomum</taxon>
    </lineage>
</organism>
<dbReference type="Proteomes" id="UP000053660">
    <property type="component" value="Unassembled WGS sequence"/>
</dbReference>
<evidence type="ECO:0000256" key="2">
    <source>
        <dbReference type="ARBA" id="ARBA00006493"/>
    </source>
</evidence>
<dbReference type="PANTHER" id="PTHR43394:SF19">
    <property type="entry name" value="ABC TRANSPORTER B FAMILY"/>
    <property type="match status" value="1"/>
</dbReference>
<dbReference type="Gene3D" id="3.40.50.300">
    <property type="entry name" value="P-loop containing nucleotide triphosphate hydrolases"/>
    <property type="match status" value="1"/>
</dbReference>
<keyword evidence="8" id="KW-1278">Translocase</keyword>
<dbReference type="PANTHER" id="PTHR43394">
    <property type="entry name" value="ATP-DEPENDENT PERMEASE MDL1, MITOCHONDRIAL"/>
    <property type="match status" value="1"/>
</dbReference>
<comment type="similarity">
    <text evidence="2">Belongs to the ABC transporter superfamily. ABCB family. MHC peptide exporter (TC 3.A.1.209) subfamily.</text>
</comment>
<keyword evidence="7" id="KW-0653">Protein transport</keyword>
<dbReference type="InterPro" id="IPR027417">
    <property type="entry name" value="P-loop_NTPase"/>
</dbReference>
<feature type="domain" description="ABC transporter" evidence="11">
    <location>
        <begin position="64"/>
        <end position="299"/>
    </location>
</feature>
<keyword evidence="4" id="KW-0812">Transmembrane</keyword>
<dbReference type="FunFam" id="3.40.50.300:FF:000140">
    <property type="entry name" value="Lipid A export ATP-binding/permease protein MsbA"/>
    <property type="match status" value="1"/>
</dbReference>
<dbReference type="InterPro" id="IPR039421">
    <property type="entry name" value="Type_1_exporter"/>
</dbReference>
<proteinExistence type="inferred from homology"/>
<keyword evidence="10" id="KW-0472">Membrane</keyword>
<keyword evidence="9" id="KW-1133">Transmembrane helix</keyword>
<dbReference type="SMART" id="SM00382">
    <property type="entry name" value="AAA"/>
    <property type="match status" value="1"/>
</dbReference>
<dbReference type="AlphaFoldDB" id="A0A0B1S2S7"/>
<keyword evidence="6 12" id="KW-0067">ATP-binding</keyword>
<reference evidence="12 13" key="1">
    <citation type="submission" date="2014-03" db="EMBL/GenBank/DDBJ databases">
        <title>Draft genome of the hookworm Oesophagostomum dentatum.</title>
        <authorList>
            <person name="Mitreva M."/>
        </authorList>
    </citation>
    <scope>NUCLEOTIDE SEQUENCE [LARGE SCALE GENOMIC DNA]</scope>
    <source>
        <strain evidence="12 13">OD-Hann</strain>
    </source>
</reference>
<dbReference type="PROSITE" id="PS00211">
    <property type="entry name" value="ABC_TRANSPORTER_1"/>
    <property type="match status" value="1"/>
</dbReference>
<comment type="subcellular location">
    <subcellularLocation>
        <location evidence="1">Endomembrane system</location>
        <topology evidence="1">Multi-pass membrane protein</topology>
    </subcellularLocation>
</comment>
<sequence>MDGKDLFKFLMYQIQLGENVYWLGYVIAGIMECLGASRKVLEYMHRKPAMPFDGDQRPVLQGTICFDDVYFTYPSRPNNPVLKAFTLTIKAGTTVALVGPSGGGKSSIVSLIQHMYEPDSGTITIDGIPIQRVDHEYYHERVALVAQEPILYNGTVRQNILYGCDWATEEDMLEAARNANVHNFVMELDKKYDTMCGDKGVQMSGEFFLVDVGARISGGQKQRIAIARAMVRNPCVLILDEATSALDAESEAQVQEAINRCAGMRTVLIVAHRLSTVENADFIAVIEKGKVVQILISELKQ</sequence>
<evidence type="ECO:0000256" key="5">
    <source>
        <dbReference type="ARBA" id="ARBA00022741"/>
    </source>
</evidence>
<evidence type="ECO:0000256" key="9">
    <source>
        <dbReference type="ARBA" id="ARBA00022989"/>
    </source>
</evidence>
<evidence type="ECO:0000259" key="11">
    <source>
        <dbReference type="PROSITE" id="PS50893"/>
    </source>
</evidence>
<dbReference type="Pfam" id="PF00005">
    <property type="entry name" value="ABC_tran"/>
    <property type="match status" value="1"/>
</dbReference>
<name>A0A0B1S2S7_OESDE</name>
<dbReference type="InterPro" id="IPR017871">
    <property type="entry name" value="ABC_transporter-like_CS"/>
</dbReference>
<dbReference type="GO" id="GO:0005524">
    <property type="term" value="F:ATP binding"/>
    <property type="evidence" value="ECO:0007669"/>
    <property type="project" value="UniProtKB-KW"/>
</dbReference>
<protein>
    <submittedName>
        <fullName evidence="12">ABC transporter, ATP-binding protein</fullName>
    </submittedName>
</protein>
<dbReference type="SUPFAM" id="SSF52540">
    <property type="entry name" value="P-loop containing nucleoside triphosphate hydrolases"/>
    <property type="match status" value="1"/>
</dbReference>